<comment type="caution">
    <text evidence="1">The sequence shown here is derived from an EMBL/GenBank/DDBJ whole genome shotgun (WGS) entry which is preliminary data.</text>
</comment>
<gene>
    <name evidence="1" type="ORF">EIP91_007049</name>
</gene>
<dbReference type="EMBL" id="RWJN01000381">
    <property type="protein sequence ID" value="TCD62330.1"/>
    <property type="molecule type" value="Genomic_DNA"/>
</dbReference>
<keyword evidence="2" id="KW-1185">Reference proteome</keyword>
<sequence>MAASSLASGEACWHSVDAGAADSKQHQKLYEVLLARLPSVFRFTTFIVQVLSNVPPSLSSPRLFSIFIASNIPQHPLNIRRIPQVQAHGISTRTQDIGDITTCTLRAPATLTARSILLAAAVSSSLSLLPATQAHLQDTELTSVAVVLIRLKL</sequence>
<proteinExistence type="predicted"/>
<accession>A0A4R0R4P9</accession>
<protein>
    <submittedName>
        <fullName evidence="1">Uncharacterized protein</fullName>
    </submittedName>
</protein>
<evidence type="ECO:0000313" key="2">
    <source>
        <dbReference type="Proteomes" id="UP000292702"/>
    </source>
</evidence>
<evidence type="ECO:0000313" key="1">
    <source>
        <dbReference type="EMBL" id="TCD62330.1"/>
    </source>
</evidence>
<name>A0A4R0R4P9_9APHY</name>
<reference evidence="1 2" key="1">
    <citation type="submission" date="2018-11" db="EMBL/GenBank/DDBJ databases">
        <title>Genome assembly of Steccherinum ochraceum LE-BIN_3174, the white-rot fungus of the Steccherinaceae family (The Residual Polyporoid clade, Polyporales, Basidiomycota).</title>
        <authorList>
            <person name="Fedorova T.V."/>
            <person name="Glazunova O.A."/>
            <person name="Landesman E.O."/>
            <person name="Moiseenko K.V."/>
            <person name="Psurtseva N.V."/>
            <person name="Savinova O.S."/>
            <person name="Shakhova N.V."/>
            <person name="Tyazhelova T.V."/>
            <person name="Vasina D.V."/>
        </authorList>
    </citation>
    <scope>NUCLEOTIDE SEQUENCE [LARGE SCALE GENOMIC DNA]</scope>
    <source>
        <strain evidence="1 2">LE-BIN_3174</strain>
    </source>
</reference>
<dbReference type="Proteomes" id="UP000292702">
    <property type="component" value="Unassembled WGS sequence"/>
</dbReference>
<dbReference type="AlphaFoldDB" id="A0A4R0R4P9"/>
<organism evidence="1 2">
    <name type="scientific">Steccherinum ochraceum</name>
    <dbReference type="NCBI Taxonomy" id="92696"/>
    <lineage>
        <taxon>Eukaryota</taxon>
        <taxon>Fungi</taxon>
        <taxon>Dikarya</taxon>
        <taxon>Basidiomycota</taxon>
        <taxon>Agaricomycotina</taxon>
        <taxon>Agaricomycetes</taxon>
        <taxon>Polyporales</taxon>
        <taxon>Steccherinaceae</taxon>
        <taxon>Steccherinum</taxon>
    </lineage>
</organism>